<evidence type="ECO:0000259" key="6">
    <source>
        <dbReference type="PROSITE" id="PS50106"/>
    </source>
</evidence>
<keyword evidence="3" id="KW-0378">Hydrolase</keyword>
<comment type="caution">
    <text evidence="7">The sequence shown here is derived from an EMBL/GenBank/DDBJ whole genome shotgun (WGS) entry which is preliminary data.</text>
</comment>
<protein>
    <submittedName>
        <fullName evidence="7">Outer membrane-stress sensor serine endopeptidase DegS</fullName>
    </submittedName>
</protein>
<dbReference type="InterPro" id="IPR001478">
    <property type="entry name" value="PDZ"/>
</dbReference>
<dbReference type="GO" id="GO:0004252">
    <property type="term" value="F:serine-type endopeptidase activity"/>
    <property type="evidence" value="ECO:0007669"/>
    <property type="project" value="InterPro"/>
</dbReference>
<feature type="domain" description="PDZ" evidence="6">
    <location>
        <begin position="243"/>
        <end position="309"/>
    </location>
</feature>
<dbReference type="Proteomes" id="UP000290287">
    <property type="component" value="Unassembled WGS sequence"/>
</dbReference>
<dbReference type="OrthoDB" id="9758917at2"/>
<dbReference type="SUPFAM" id="SSF50494">
    <property type="entry name" value="Trypsin-like serine proteases"/>
    <property type="match status" value="1"/>
</dbReference>
<evidence type="ECO:0000256" key="3">
    <source>
        <dbReference type="ARBA" id="ARBA00022801"/>
    </source>
</evidence>
<evidence type="ECO:0000313" key="7">
    <source>
        <dbReference type="EMBL" id="RXJ71914.1"/>
    </source>
</evidence>
<dbReference type="InterPro" id="IPR043504">
    <property type="entry name" value="Peptidase_S1_PA_chymotrypsin"/>
</dbReference>
<gene>
    <name evidence="7" type="primary">degS</name>
    <name evidence="7" type="ORF">CS022_18710</name>
</gene>
<keyword evidence="4" id="KW-0720">Serine protease</keyword>
<dbReference type="GO" id="GO:0006515">
    <property type="term" value="P:protein quality control for misfolded or incompletely synthesized proteins"/>
    <property type="evidence" value="ECO:0007669"/>
    <property type="project" value="TreeGrafter"/>
</dbReference>
<evidence type="ECO:0000256" key="2">
    <source>
        <dbReference type="ARBA" id="ARBA00022670"/>
    </source>
</evidence>
<keyword evidence="2" id="KW-0645">Protease</keyword>
<dbReference type="PANTHER" id="PTHR22939">
    <property type="entry name" value="SERINE PROTEASE FAMILY S1C HTRA-RELATED"/>
    <property type="match status" value="1"/>
</dbReference>
<name>A0A4Q0YPK6_9GAMM</name>
<sequence length="351" mass="37038">MLAFLFRSIVLGVAAALLLLLSVPSLRTDAMNILAQPAAPEEAFISYNSAFRKASPAVVNIYNKRFNNETRSMELTSAASGVIMSDKGYILTNYHVIINADEITVALQDGRIINAHLVGKDKRIDLAVLRVEGGDFPVIPQDPNYSPKVGDVVLAIGNPNNLGQTVTSGILSATGRSGVRIIGSPLDLLQTDAAINDGNSGGALVNSRGVLVGINTASQKDTETQGISFAIPYPIAIKIMKKLIADGRVIRGFIGISGNQVSPLTARLHNIEPLSGILVTEVSLGGPADSAGLQPRDLLIEIDNTPLHNNLSTGFDIVADLRPGTKTTVTVIRNGETLTLPIIIGEAPLDP</sequence>
<dbReference type="AlphaFoldDB" id="A0A4Q0YPK6"/>
<dbReference type="Gene3D" id="2.30.42.10">
    <property type="match status" value="1"/>
</dbReference>
<proteinExistence type="inferred from homology"/>
<dbReference type="InterPro" id="IPR009003">
    <property type="entry name" value="Peptidase_S1_PA"/>
</dbReference>
<dbReference type="PANTHER" id="PTHR22939:SF101">
    <property type="entry name" value="PERIPLASMIC PH-DEPENDENT SERINE ENDOPROTEASE DEGQ"/>
    <property type="match status" value="1"/>
</dbReference>
<dbReference type="SUPFAM" id="SSF50156">
    <property type="entry name" value="PDZ domain-like"/>
    <property type="match status" value="1"/>
</dbReference>
<dbReference type="Gene3D" id="2.40.10.10">
    <property type="entry name" value="Trypsin-like serine proteases"/>
    <property type="match status" value="2"/>
</dbReference>
<feature type="active site" description="Charge relay system" evidence="5">
    <location>
        <position position="200"/>
    </location>
</feature>
<dbReference type="Pfam" id="PF13365">
    <property type="entry name" value="Trypsin_2"/>
    <property type="match status" value="1"/>
</dbReference>
<dbReference type="PROSITE" id="PS50106">
    <property type="entry name" value="PDZ"/>
    <property type="match status" value="1"/>
</dbReference>
<keyword evidence="8" id="KW-1185">Reference proteome</keyword>
<dbReference type="InterPro" id="IPR011783">
    <property type="entry name" value="Pept_S1C_DegS"/>
</dbReference>
<evidence type="ECO:0000313" key="8">
    <source>
        <dbReference type="Proteomes" id="UP000290287"/>
    </source>
</evidence>
<dbReference type="EMBL" id="PEIB01000029">
    <property type="protein sequence ID" value="RXJ71914.1"/>
    <property type="molecule type" value="Genomic_DNA"/>
</dbReference>
<organism evidence="7 8">
    <name type="scientific">Veronia nyctiphanis</name>
    <dbReference type="NCBI Taxonomy" id="1278244"/>
    <lineage>
        <taxon>Bacteria</taxon>
        <taxon>Pseudomonadati</taxon>
        <taxon>Pseudomonadota</taxon>
        <taxon>Gammaproteobacteria</taxon>
        <taxon>Vibrionales</taxon>
        <taxon>Vibrionaceae</taxon>
        <taxon>Veronia</taxon>
    </lineage>
</organism>
<evidence type="ECO:0000256" key="5">
    <source>
        <dbReference type="PIRSR" id="PIRSR611783-1"/>
    </source>
</evidence>
<dbReference type="PRINTS" id="PR00834">
    <property type="entry name" value="PROTEASES2C"/>
</dbReference>
<dbReference type="InterPro" id="IPR001940">
    <property type="entry name" value="Peptidase_S1C"/>
</dbReference>
<evidence type="ECO:0000256" key="1">
    <source>
        <dbReference type="ARBA" id="ARBA00010541"/>
    </source>
</evidence>
<dbReference type="InterPro" id="IPR036034">
    <property type="entry name" value="PDZ_sf"/>
</dbReference>
<dbReference type="GO" id="GO:0042597">
    <property type="term" value="C:periplasmic space"/>
    <property type="evidence" value="ECO:0007669"/>
    <property type="project" value="TreeGrafter"/>
</dbReference>
<dbReference type="Pfam" id="PF13180">
    <property type="entry name" value="PDZ_2"/>
    <property type="match status" value="1"/>
</dbReference>
<evidence type="ECO:0000256" key="4">
    <source>
        <dbReference type="ARBA" id="ARBA00022825"/>
    </source>
</evidence>
<feature type="active site" description="Charge relay system" evidence="5">
    <location>
        <position position="95"/>
    </location>
</feature>
<feature type="active site" description="Charge relay system" evidence="5">
    <location>
        <position position="125"/>
    </location>
</feature>
<dbReference type="SMART" id="SM00228">
    <property type="entry name" value="PDZ"/>
    <property type="match status" value="1"/>
</dbReference>
<comment type="similarity">
    <text evidence="1">Belongs to the peptidase S1C family.</text>
</comment>
<dbReference type="RefSeq" id="WP_129123520.1">
    <property type="nucleotide sequence ID" value="NZ_PEIB01000029.1"/>
</dbReference>
<reference evidence="7 8" key="1">
    <citation type="submission" date="2017-10" db="EMBL/GenBank/DDBJ databases">
        <title>Nyctiphanis sp. nov., isolated from the stomach of the euphausiid Nyctiphanes simplex (Hansen, 1911) in the Gulf of California.</title>
        <authorList>
            <person name="Gomez-Gil B."/>
            <person name="Aguilar-Mendez M."/>
            <person name="Lopez-Cortes A."/>
            <person name="Gomez-Gutierrez J."/>
            <person name="Roque A."/>
            <person name="Lang E."/>
            <person name="Gonzalez-Castillo A."/>
        </authorList>
    </citation>
    <scope>NUCLEOTIDE SEQUENCE [LARGE SCALE GENOMIC DNA]</scope>
    <source>
        <strain evidence="7 8">CAIM 600</strain>
    </source>
</reference>
<accession>A0A4Q0YPK6</accession>
<dbReference type="NCBIfam" id="TIGR02038">
    <property type="entry name" value="protease_degS"/>
    <property type="match status" value="1"/>
</dbReference>